<evidence type="ECO:0000259" key="3">
    <source>
        <dbReference type="Pfam" id="PF26335"/>
    </source>
</evidence>
<dbReference type="OMA" id="KMGEQWE"/>
<dbReference type="PANTHER" id="PTHR22935">
    <property type="entry name" value="PENICILLIN-BINDING PROTEIN"/>
    <property type="match status" value="1"/>
</dbReference>
<dbReference type="AlphaFoldDB" id="A0A135LU33"/>
<name>A0A135LU33_PENPA</name>
<dbReference type="InterPro" id="IPR051478">
    <property type="entry name" value="Beta-lactamase-like_AB/R"/>
</dbReference>
<dbReference type="SUPFAM" id="SSF56601">
    <property type="entry name" value="beta-lactamase/transpeptidase-like"/>
    <property type="match status" value="1"/>
</dbReference>
<dbReference type="Proteomes" id="UP000070168">
    <property type="component" value="Unassembled WGS sequence"/>
</dbReference>
<feature type="signal peptide" evidence="1">
    <location>
        <begin position="1"/>
        <end position="19"/>
    </location>
</feature>
<evidence type="ECO:0000259" key="2">
    <source>
        <dbReference type="Pfam" id="PF00144"/>
    </source>
</evidence>
<dbReference type="Pfam" id="PF26335">
    <property type="entry name" value="ARB_00930_C"/>
    <property type="match status" value="1"/>
</dbReference>
<dbReference type="STRING" id="5078.A0A135LU33"/>
<reference evidence="4 5" key="1">
    <citation type="journal article" date="2016" name="BMC Genomics">
        <title>Genome sequencing and secondary metabolism of the postharvest pathogen Penicillium griseofulvum.</title>
        <authorList>
            <person name="Banani H."/>
            <person name="Marcet-Houben M."/>
            <person name="Ballester A.R."/>
            <person name="Abbruscato P."/>
            <person name="Gonzalez-Candelas L."/>
            <person name="Gabaldon T."/>
            <person name="Spadaro D."/>
        </authorList>
    </citation>
    <scope>NUCLEOTIDE SEQUENCE [LARGE SCALE GENOMIC DNA]</scope>
    <source>
        <strain evidence="4 5">PG3</strain>
    </source>
</reference>
<evidence type="ECO:0000313" key="5">
    <source>
        <dbReference type="Proteomes" id="UP000070168"/>
    </source>
</evidence>
<feature type="domain" description="Beta-lactamase-related" evidence="2">
    <location>
        <begin position="110"/>
        <end position="433"/>
    </location>
</feature>
<dbReference type="InterPro" id="IPR012338">
    <property type="entry name" value="Beta-lactam/transpept-like"/>
</dbReference>
<accession>A0A135LU33</accession>
<dbReference type="GeneID" id="63711796"/>
<dbReference type="OrthoDB" id="10250282at2759"/>
<evidence type="ECO:0000313" key="4">
    <source>
        <dbReference type="EMBL" id="KXG52498.1"/>
    </source>
</evidence>
<dbReference type="EMBL" id="LHQR01000026">
    <property type="protein sequence ID" value="KXG52498.1"/>
    <property type="molecule type" value="Genomic_DNA"/>
</dbReference>
<protein>
    <submittedName>
        <fullName evidence="4">Beta-lactamase-related protein</fullName>
    </submittedName>
</protein>
<dbReference type="Pfam" id="PF00144">
    <property type="entry name" value="Beta-lactamase"/>
    <property type="match status" value="1"/>
</dbReference>
<evidence type="ECO:0000256" key="1">
    <source>
        <dbReference type="SAM" id="SignalP"/>
    </source>
</evidence>
<feature type="domain" description="Beta-lactamase-like ARB-00930-like C-terminal" evidence="3">
    <location>
        <begin position="442"/>
        <end position="582"/>
    </location>
</feature>
<dbReference type="InterPro" id="IPR001466">
    <property type="entry name" value="Beta-lactam-related"/>
</dbReference>
<proteinExistence type="predicted"/>
<sequence length="583" mass="63335">MITISHASALFLLYSSALSFTPCPLLGPAFPPFSIDTKDKTIGGALQKLTHEFDTLVAKSTGVHGDVSPNTTFSIALFSSDSGNAEDEPFFWQYHHTAPTLDHSSVGSHAADKDSIYRIGGLTEVFTVWSLLLTRDGDQIFDDPVTKYLPELSDSTREQDVIGHVRWDDVTVGQLASHMSGISRDYCSKDVALQTSSTEAGLPPRQDIHMPCCDDSSECDSSDFIRYLANRTRVALSGTTPSYSNMAFQVLGYIVEKRAGKPFNKVLQHDIFSVLGLTETSIFAPDKSTAGIIPVSKEASGWLARHKEDQAGIHPRSKSIFSSTKDLAKAGQAILKSTLLTKPQTNRWFKPVSHTSNPANSIGSPWVIYSAGSYPNTSMVDIYTVLSNEGNDQSLYSSYLGLVPDFGVGFVILSADNETPADLNAHADLIGDVVLGALMKTAIKQAAQNFGGVYKASEINSSITVEYDSLPSLYIREFVSNGTDFRAILAGILGTKPADLSIRLYPTQLIERTGSGSRMAFRAVFQDMAELADNGTPTCVSWLDVDRFQYGGRGLDEFVFSLDRSGRAVGVEIPALRVELGRK</sequence>
<gene>
    <name evidence="4" type="ORF">PGRI_087820</name>
</gene>
<keyword evidence="1" id="KW-0732">Signal</keyword>
<dbReference type="Gene3D" id="3.40.710.10">
    <property type="entry name" value="DD-peptidase/beta-lactamase superfamily"/>
    <property type="match status" value="1"/>
</dbReference>
<comment type="caution">
    <text evidence="4">The sequence shown here is derived from an EMBL/GenBank/DDBJ whole genome shotgun (WGS) entry which is preliminary data.</text>
</comment>
<dbReference type="RefSeq" id="XP_040651034.1">
    <property type="nucleotide sequence ID" value="XM_040796496.1"/>
</dbReference>
<dbReference type="InterPro" id="IPR058664">
    <property type="entry name" value="ARB_00930-like_C"/>
</dbReference>
<feature type="chain" id="PRO_5007800811" evidence="1">
    <location>
        <begin position="20"/>
        <end position="583"/>
    </location>
</feature>
<keyword evidence="5" id="KW-1185">Reference proteome</keyword>
<dbReference type="PANTHER" id="PTHR22935:SF97">
    <property type="entry name" value="BETA-LACTAMASE-RELATED DOMAIN-CONTAINING PROTEIN"/>
    <property type="match status" value="1"/>
</dbReference>
<organism evidence="4 5">
    <name type="scientific">Penicillium patulum</name>
    <name type="common">Penicillium griseofulvum</name>
    <dbReference type="NCBI Taxonomy" id="5078"/>
    <lineage>
        <taxon>Eukaryota</taxon>
        <taxon>Fungi</taxon>
        <taxon>Dikarya</taxon>
        <taxon>Ascomycota</taxon>
        <taxon>Pezizomycotina</taxon>
        <taxon>Eurotiomycetes</taxon>
        <taxon>Eurotiomycetidae</taxon>
        <taxon>Eurotiales</taxon>
        <taxon>Aspergillaceae</taxon>
        <taxon>Penicillium</taxon>
    </lineage>
</organism>